<dbReference type="InterPro" id="IPR022385">
    <property type="entry name" value="Rhs_assc_core"/>
</dbReference>
<evidence type="ECO:0000313" key="2">
    <source>
        <dbReference type="Proteomes" id="UP001207626"/>
    </source>
</evidence>
<dbReference type="PANTHER" id="PTHR32305">
    <property type="match status" value="1"/>
</dbReference>
<dbReference type="InterPro" id="IPR050708">
    <property type="entry name" value="T6SS_VgrG/RHS"/>
</dbReference>
<protein>
    <submittedName>
        <fullName evidence="1">RHS repeat-associated core domain-containing protein</fullName>
    </submittedName>
</protein>
<organism evidence="1 2">
    <name type="scientific">Paenibacillus apiarius</name>
    <dbReference type="NCBI Taxonomy" id="46240"/>
    <lineage>
        <taxon>Bacteria</taxon>
        <taxon>Bacillati</taxon>
        <taxon>Bacillota</taxon>
        <taxon>Bacilli</taxon>
        <taxon>Bacillales</taxon>
        <taxon>Paenibacillaceae</taxon>
        <taxon>Paenibacillus</taxon>
    </lineage>
</organism>
<dbReference type="Proteomes" id="UP001207626">
    <property type="component" value="Unassembled WGS sequence"/>
</dbReference>
<dbReference type="PANTHER" id="PTHR32305:SF15">
    <property type="entry name" value="PROTEIN RHSA-RELATED"/>
    <property type="match status" value="1"/>
</dbReference>
<dbReference type="EMBL" id="JAMDLW010000048">
    <property type="protein sequence ID" value="MCY9522755.1"/>
    <property type="molecule type" value="Genomic_DNA"/>
</dbReference>
<gene>
    <name evidence="1" type="ORF">M5X09_24360</name>
</gene>
<dbReference type="Gene3D" id="2.180.10.10">
    <property type="entry name" value="RHS repeat-associated core"/>
    <property type="match status" value="1"/>
</dbReference>
<name>A0ABT4DZW3_9BACL</name>
<proteinExistence type="predicted"/>
<sequence>MNYWRSVDSSRNANYYLNNQHGDVAHITNRLGGIVNSYEYDAFGRTLSATEGIPNRFRYAGEQYDHTTEQYYLRARFYNPVIARFTQEDEYRGDGLNLYAYVGNNPINYVDPSGYSSQSCGGGGKKEGPYEAGNGSWKPGMEVTEGHIREAMKNAPLQTQQGAVSLPAINRYTQRLSNGEVPPPIKVDNGIIVDGNHRYISGRVAGVDIPETPYSGGKPDNVVQWKNVKIDPFDWGNK</sequence>
<keyword evidence="2" id="KW-1185">Reference proteome</keyword>
<reference evidence="1 2" key="1">
    <citation type="submission" date="2022-05" db="EMBL/GenBank/DDBJ databases">
        <title>Genome Sequencing of Bee-Associated Microbes.</title>
        <authorList>
            <person name="Dunlap C."/>
        </authorList>
    </citation>
    <scope>NUCLEOTIDE SEQUENCE [LARGE SCALE GENOMIC DNA]</scope>
    <source>
        <strain evidence="1 2">NRRL NRS-1438</strain>
    </source>
</reference>
<evidence type="ECO:0000313" key="1">
    <source>
        <dbReference type="EMBL" id="MCY9522755.1"/>
    </source>
</evidence>
<accession>A0ABT4DZW3</accession>
<comment type="caution">
    <text evidence="1">The sequence shown here is derived from an EMBL/GenBank/DDBJ whole genome shotgun (WGS) entry which is preliminary data.</text>
</comment>
<dbReference type="NCBIfam" id="TIGR03696">
    <property type="entry name" value="Rhs_assc_core"/>
    <property type="match status" value="1"/>
</dbReference>
<dbReference type="RefSeq" id="WP_268640820.1">
    <property type="nucleotide sequence ID" value="NZ_JAMDLW010000048.1"/>
</dbReference>